<evidence type="ECO:0000313" key="3">
    <source>
        <dbReference type="Proteomes" id="UP000287352"/>
    </source>
</evidence>
<evidence type="ECO:0008006" key="4">
    <source>
        <dbReference type="Google" id="ProtNLM"/>
    </source>
</evidence>
<proteinExistence type="predicted"/>
<dbReference type="RefSeq" id="WP_126578369.1">
    <property type="nucleotide sequence ID" value="NZ_BIFR01000001.1"/>
</dbReference>
<reference evidence="3" key="1">
    <citation type="submission" date="2018-12" db="EMBL/GenBank/DDBJ databases">
        <title>Tengunoibacter tsumagoiensis gen. nov., sp. nov., Dictyobacter kobayashii sp. nov., D. alpinus sp. nov., and D. joshuensis sp. nov. and description of Dictyobacteraceae fam. nov. within the order Ktedonobacterales isolated from Tengu-no-mugimeshi.</title>
        <authorList>
            <person name="Wang C.M."/>
            <person name="Zheng Y."/>
            <person name="Sakai Y."/>
            <person name="Toyoda A."/>
            <person name="Minakuchi Y."/>
            <person name="Abe K."/>
            <person name="Yokota A."/>
            <person name="Yabe S."/>
        </authorList>
    </citation>
    <scope>NUCLEOTIDE SEQUENCE [LARGE SCALE GENOMIC DNA]</scope>
    <source>
        <strain evidence="3">Uno3</strain>
    </source>
</reference>
<keyword evidence="1" id="KW-0732">Signal</keyword>
<protein>
    <recommendedName>
        <fullName evidence="4">Lipoprotein</fullName>
    </recommendedName>
</protein>
<dbReference type="AlphaFoldDB" id="A0A401ZVH7"/>
<dbReference type="Proteomes" id="UP000287352">
    <property type="component" value="Unassembled WGS sequence"/>
</dbReference>
<gene>
    <name evidence="2" type="ORF">KTT_06550</name>
</gene>
<sequence length="174" mass="18058">MNMQLRSYISHLLFACICLVIALSMVACGAQGEGSASPTPTPTATTAVPITTTAGITIVGQNCGKVSVRPNGSLDAQQAPGDVSNCFWKAFQSCQSATMMFVVGGIDTLTTRAFTVQKQAGTCKVSEAVQHSIAPRPANSTTINSCADIIKSADKLTFHSCGEDGTVEVPLKNA</sequence>
<name>A0A401ZVH7_9CHLR</name>
<accession>A0A401ZVH7</accession>
<feature type="chain" id="PRO_5019283496" description="Lipoprotein" evidence="1">
    <location>
        <begin position="30"/>
        <end position="174"/>
    </location>
</feature>
<keyword evidence="3" id="KW-1185">Reference proteome</keyword>
<dbReference type="OrthoDB" id="166002at2"/>
<dbReference type="EMBL" id="BIFR01000001">
    <property type="protein sequence ID" value="GCE10796.1"/>
    <property type="molecule type" value="Genomic_DNA"/>
</dbReference>
<feature type="signal peptide" evidence="1">
    <location>
        <begin position="1"/>
        <end position="29"/>
    </location>
</feature>
<dbReference type="PROSITE" id="PS51257">
    <property type="entry name" value="PROKAR_LIPOPROTEIN"/>
    <property type="match status" value="1"/>
</dbReference>
<evidence type="ECO:0000256" key="1">
    <source>
        <dbReference type="SAM" id="SignalP"/>
    </source>
</evidence>
<organism evidence="2 3">
    <name type="scientific">Tengunoibacter tsumagoiensis</name>
    <dbReference type="NCBI Taxonomy" id="2014871"/>
    <lineage>
        <taxon>Bacteria</taxon>
        <taxon>Bacillati</taxon>
        <taxon>Chloroflexota</taxon>
        <taxon>Ktedonobacteria</taxon>
        <taxon>Ktedonobacterales</taxon>
        <taxon>Dictyobacteraceae</taxon>
        <taxon>Tengunoibacter</taxon>
    </lineage>
</organism>
<comment type="caution">
    <text evidence="2">The sequence shown here is derived from an EMBL/GenBank/DDBJ whole genome shotgun (WGS) entry which is preliminary data.</text>
</comment>
<evidence type="ECO:0000313" key="2">
    <source>
        <dbReference type="EMBL" id="GCE10796.1"/>
    </source>
</evidence>